<sequence length="544" mass="61865">MTTKKVRVRFAPSPTGPFHVGSARTALFNWLFARQHDGVFLLRIEDTDTERSTKEHENDILESLKWLGLTWDEGPSYGADERGLYADLRGQKTQTDTEKSQRNSASSQRRSAMGHHGPYRQSERTKLYRKHLERLLKEEKAYYCYCSKEDLEAQKQAMLGQGLPPKYSGHCRPSADRRACPSEAGRRRGLDPSTRLPSTKFRAGGAGAESREKREPRVIRFKTPETTVEFSDLIRGKVSFDASLFGDIVIAKDLDTPLYNFAVVVDDEDMEITHVIRGEDHLSNTPKQILFGRALGFKEPVYAHIPLILNPDRSKMSKRFSDTALSEYKKQGYMPEAIVNFLVLLGWHPKDDKEIFTLDELVGVFDLKRVQKAGAVFNQEKLDWLQREHMKNVTTKHIADSLAALLKEKGIPAEKTFLERIVALERPRMKTIPEFLSAAGFFFELADYEPSLLVWQNASTSKTKITLREALRALSKCVEVEFNKTKLLLILDDVIQKEGRGAVLWPLRVALSGLRASPDPMEIMEVLGKKESEKRIQAAIDKIK</sequence>
<evidence type="ECO:0000313" key="11">
    <source>
        <dbReference type="EMBL" id="OGY99621.1"/>
    </source>
</evidence>
<feature type="short sequence motif" description="'HIGH' region" evidence="7">
    <location>
        <begin position="12"/>
        <end position="22"/>
    </location>
</feature>
<dbReference type="Pfam" id="PF19269">
    <property type="entry name" value="Anticodon_2"/>
    <property type="match status" value="1"/>
</dbReference>
<reference evidence="11 12" key="1">
    <citation type="journal article" date="2016" name="Nat. Commun.">
        <title>Thousands of microbial genomes shed light on interconnected biogeochemical processes in an aquifer system.</title>
        <authorList>
            <person name="Anantharaman K."/>
            <person name="Brown C.T."/>
            <person name="Hug L.A."/>
            <person name="Sharon I."/>
            <person name="Castelle C.J."/>
            <person name="Probst A.J."/>
            <person name="Thomas B.C."/>
            <person name="Singh A."/>
            <person name="Wilkins M.J."/>
            <person name="Karaoz U."/>
            <person name="Brodie E.L."/>
            <person name="Williams K.H."/>
            <person name="Hubbard S.S."/>
            <person name="Banfield J.F."/>
        </authorList>
    </citation>
    <scope>NUCLEOTIDE SEQUENCE [LARGE SCALE GENOMIC DNA]</scope>
</reference>
<feature type="region of interest" description="Disordered" evidence="8">
    <location>
        <begin position="165"/>
        <end position="215"/>
    </location>
</feature>
<dbReference type="STRING" id="1798650.A2945_03175"/>
<dbReference type="GO" id="GO:0005829">
    <property type="term" value="C:cytosol"/>
    <property type="evidence" value="ECO:0007669"/>
    <property type="project" value="TreeGrafter"/>
</dbReference>
<protein>
    <recommendedName>
        <fullName evidence="7">Glutamate--tRNA ligase</fullName>
        <ecNumber evidence="7">6.1.1.17</ecNumber>
    </recommendedName>
    <alternativeName>
        <fullName evidence="7">Glutamyl-tRNA synthetase</fullName>
        <shortName evidence="7">GluRS</shortName>
    </alternativeName>
</protein>
<comment type="caution">
    <text evidence="7">Lacks conserved residue(s) required for the propagation of feature annotation.</text>
</comment>
<evidence type="ECO:0000313" key="12">
    <source>
        <dbReference type="Proteomes" id="UP000178880"/>
    </source>
</evidence>
<feature type="short sequence motif" description="'KMSKS' region" evidence="7">
    <location>
        <begin position="315"/>
        <end position="319"/>
    </location>
</feature>
<evidence type="ECO:0000259" key="10">
    <source>
        <dbReference type="Pfam" id="PF19269"/>
    </source>
</evidence>
<feature type="region of interest" description="Disordered" evidence="8">
    <location>
        <begin position="91"/>
        <end position="126"/>
    </location>
</feature>
<dbReference type="Gene3D" id="3.40.50.620">
    <property type="entry name" value="HUPs"/>
    <property type="match status" value="1"/>
</dbReference>
<organism evidence="11 12">
    <name type="scientific">Candidatus Liptonbacteria bacterium RIFCSPLOWO2_01_FULL_52_25</name>
    <dbReference type="NCBI Taxonomy" id="1798650"/>
    <lineage>
        <taxon>Bacteria</taxon>
        <taxon>Candidatus Liptoniibacteriota</taxon>
    </lineage>
</organism>
<feature type="domain" description="Glutamyl/glutaminyl-tRNA synthetase class Ib catalytic" evidence="9">
    <location>
        <begin position="5"/>
        <end position="384"/>
    </location>
</feature>
<dbReference type="GO" id="GO:0000049">
    <property type="term" value="F:tRNA binding"/>
    <property type="evidence" value="ECO:0007669"/>
    <property type="project" value="InterPro"/>
</dbReference>
<evidence type="ECO:0000256" key="6">
    <source>
        <dbReference type="ARBA" id="ARBA00023146"/>
    </source>
</evidence>
<accession>A0A1G2CEI6</accession>
<dbReference type="SUPFAM" id="SSF48163">
    <property type="entry name" value="An anticodon-binding domain of class I aminoacyl-tRNA synthetases"/>
    <property type="match status" value="1"/>
</dbReference>
<dbReference type="PANTHER" id="PTHR43311:SF2">
    <property type="entry name" value="GLUTAMATE--TRNA LIGASE, MITOCHONDRIAL-RELATED"/>
    <property type="match status" value="1"/>
</dbReference>
<feature type="domain" description="Aminoacyl-tRNA synthetase class I anticodon-binding" evidence="10">
    <location>
        <begin position="412"/>
        <end position="540"/>
    </location>
</feature>
<keyword evidence="5 7" id="KW-0648">Protein biosynthesis</keyword>
<name>A0A1G2CEI6_9BACT</name>
<dbReference type="PANTHER" id="PTHR43311">
    <property type="entry name" value="GLUTAMATE--TRNA LIGASE"/>
    <property type="match status" value="1"/>
</dbReference>
<keyword evidence="3 7" id="KW-0547">Nucleotide-binding</keyword>
<dbReference type="GO" id="GO:0006424">
    <property type="term" value="P:glutamyl-tRNA aminoacylation"/>
    <property type="evidence" value="ECO:0007669"/>
    <property type="project" value="UniProtKB-UniRule"/>
</dbReference>
<comment type="subunit">
    <text evidence="7">Monomer.</text>
</comment>
<feature type="binding site" evidence="7">
    <location>
        <position position="318"/>
    </location>
    <ligand>
        <name>ATP</name>
        <dbReference type="ChEBI" id="CHEBI:30616"/>
    </ligand>
</feature>
<dbReference type="Proteomes" id="UP000178880">
    <property type="component" value="Unassembled WGS sequence"/>
</dbReference>
<dbReference type="InterPro" id="IPR045462">
    <property type="entry name" value="aa-tRNA-synth_I_cd-bd"/>
</dbReference>
<dbReference type="AlphaFoldDB" id="A0A1G2CEI6"/>
<evidence type="ECO:0000256" key="1">
    <source>
        <dbReference type="ARBA" id="ARBA00007894"/>
    </source>
</evidence>
<dbReference type="InterPro" id="IPR020058">
    <property type="entry name" value="Glu/Gln-tRNA-synth_Ib_cat-dom"/>
</dbReference>
<keyword evidence="6 7" id="KW-0030">Aminoacyl-tRNA synthetase</keyword>
<dbReference type="GO" id="GO:0005524">
    <property type="term" value="F:ATP binding"/>
    <property type="evidence" value="ECO:0007669"/>
    <property type="project" value="UniProtKB-UniRule"/>
</dbReference>
<keyword evidence="2 7" id="KW-0436">Ligase</keyword>
<dbReference type="PRINTS" id="PR00987">
    <property type="entry name" value="TRNASYNTHGLU"/>
</dbReference>
<keyword evidence="7" id="KW-0963">Cytoplasm</keyword>
<dbReference type="InterPro" id="IPR020751">
    <property type="entry name" value="aa-tRNA-synth_I_codon-bd_sub2"/>
</dbReference>
<dbReference type="Gene3D" id="1.10.10.350">
    <property type="match status" value="1"/>
</dbReference>
<dbReference type="InterPro" id="IPR008925">
    <property type="entry name" value="aa_tRNA-synth_I_cd-bd_sf"/>
</dbReference>
<dbReference type="GO" id="GO:0004818">
    <property type="term" value="F:glutamate-tRNA ligase activity"/>
    <property type="evidence" value="ECO:0007669"/>
    <property type="project" value="UniProtKB-UniRule"/>
</dbReference>
<feature type="compositionally biased region" description="Basic and acidic residues" evidence="8">
    <location>
        <begin position="173"/>
        <end position="190"/>
    </location>
</feature>
<dbReference type="EC" id="6.1.1.17" evidence="7"/>
<comment type="caution">
    <text evidence="11">The sequence shown here is derived from an EMBL/GenBank/DDBJ whole genome shotgun (WGS) entry which is preliminary data.</text>
</comment>
<dbReference type="InterPro" id="IPR004527">
    <property type="entry name" value="Glu-tRNA-ligase_bac/mito"/>
</dbReference>
<feature type="compositionally biased region" description="Low complexity" evidence="8">
    <location>
        <begin position="102"/>
        <end position="111"/>
    </location>
</feature>
<comment type="subcellular location">
    <subcellularLocation>
        <location evidence="7">Cytoplasm</location>
    </subcellularLocation>
</comment>
<evidence type="ECO:0000256" key="8">
    <source>
        <dbReference type="SAM" id="MobiDB-lite"/>
    </source>
</evidence>
<evidence type="ECO:0000256" key="2">
    <source>
        <dbReference type="ARBA" id="ARBA00022598"/>
    </source>
</evidence>
<dbReference type="HAMAP" id="MF_00022">
    <property type="entry name" value="Glu_tRNA_synth_type1"/>
    <property type="match status" value="1"/>
</dbReference>
<evidence type="ECO:0000256" key="3">
    <source>
        <dbReference type="ARBA" id="ARBA00022741"/>
    </source>
</evidence>
<evidence type="ECO:0000256" key="5">
    <source>
        <dbReference type="ARBA" id="ARBA00022917"/>
    </source>
</evidence>
<dbReference type="NCBIfam" id="TIGR00464">
    <property type="entry name" value="gltX_bact"/>
    <property type="match status" value="1"/>
</dbReference>
<evidence type="ECO:0000259" key="9">
    <source>
        <dbReference type="Pfam" id="PF00749"/>
    </source>
</evidence>
<dbReference type="InterPro" id="IPR000924">
    <property type="entry name" value="Glu/Gln-tRNA-synth"/>
</dbReference>
<proteinExistence type="inferred from homology"/>
<dbReference type="Pfam" id="PF00749">
    <property type="entry name" value="tRNA-synt_1c"/>
    <property type="match status" value="1"/>
</dbReference>
<comment type="similarity">
    <text evidence="1 7">Belongs to the class-I aminoacyl-tRNA synthetase family. Glutamate--tRNA ligase type 1 subfamily.</text>
</comment>
<dbReference type="InterPro" id="IPR049940">
    <property type="entry name" value="GluQ/Sye"/>
</dbReference>
<dbReference type="InterPro" id="IPR014729">
    <property type="entry name" value="Rossmann-like_a/b/a_fold"/>
</dbReference>
<dbReference type="InterPro" id="IPR033910">
    <property type="entry name" value="GluRS_core"/>
</dbReference>
<gene>
    <name evidence="7" type="primary">gltX</name>
    <name evidence="11" type="ORF">A2945_03175</name>
</gene>
<evidence type="ECO:0000256" key="4">
    <source>
        <dbReference type="ARBA" id="ARBA00022840"/>
    </source>
</evidence>
<comment type="function">
    <text evidence="7">Catalyzes the attachment of glutamate to tRNA(Glu) in a two-step reaction: glutamate is first activated by ATP to form Glu-AMP and then transferred to the acceptor end of tRNA(Glu).</text>
</comment>
<evidence type="ECO:0000256" key="7">
    <source>
        <dbReference type="HAMAP-Rule" id="MF_00022"/>
    </source>
</evidence>
<dbReference type="GO" id="GO:0008270">
    <property type="term" value="F:zinc ion binding"/>
    <property type="evidence" value="ECO:0007669"/>
    <property type="project" value="InterPro"/>
</dbReference>
<dbReference type="EMBL" id="MHLA01000014">
    <property type="protein sequence ID" value="OGY99621.1"/>
    <property type="molecule type" value="Genomic_DNA"/>
</dbReference>
<keyword evidence="4 7" id="KW-0067">ATP-binding</keyword>
<dbReference type="SUPFAM" id="SSF52374">
    <property type="entry name" value="Nucleotidylyl transferase"/>
    <property type="match status" value="1"/>
</dbReference>
<comment type="catalytic activity">
    <reaction evidence="7">
        <text>tRNA(Glu) + L-glutamate + ATP = L-glutamyl-tRNA(Glu) + AMP + diphosphate</text>
        <dbReference type="Rhea" id="RHEA:23540"/>
        <dbReference type="Rhea" id="RHEA-COMP:9663"/>
        <dbReference type="Rhea" id="RHEA-COMP:9680"/>
        <dbReference type="ChEBI" id="CHEBI:29985"/>
        <dbReference type="ChEBI" id="CHEBI:30616"/>
        <dbReference type="ChEBI" id="CHEBI:33019"/>
        <dbReference type="ChEBI" id="CHEBI:78442"/>
        <dbReference type="ChEBI" id="CHEBI:78520"/>
        <dbReference type="ChEBI" id="CHEBI:456215"/>
        <dbReference type="EC" id="6.1.1.17"/>
    </reaction>
</comment>
<dbReference type="CDD" id="cd00808">
    <property type="entry name" value="GluRS_core"/>
    <property type="match status" value="1"/>
</dbReference>